<feature type="region of interest" description="Disordered" evidence="1">
    <location>
        <begin position="427"/>
        <end position="505"/>
    </location>
</feature>
<feature type="region of interest" description="Disordered" evidence="1">
    <location>
        <begin position="1"/>
        <end position="83"/>
    </location>
</feature>
<feature type="region of interest" description="Disordered" evidence="1">
    <location>
        <begin position="264"/>
        <end position="287"/>
    </location>
</feature>
<feature type="compositionally biased region" description="Basic and acidic residues" evidence="1">
    <location>
        <begin position="439"/>
        <end position="452"/>
    </location>
</feature>
<evidence type="ECO:0000313" key="2">
    <source>
        <dbReference type="EMBL" id="CAK0750051.1"/>
    </source>
</evidence>
<gene>
    <name evidence="2" type="ORF">CVIRNUC_001960</name>
</gene>
<reference evidence="2 3" key="1">
    <citation type="submission" date="2023-10" db="EMBL/GenBank/DDBJ databases">
        <authorList>
            <person name="Maclean D."/>
            <person name="Macfadyen A."/>
        </authorList>
    </citation>
    <scope>NUCLEOTIDE SEQUENCE [LARGE SCALE GENOMIC DNA]</scope>
</reference>
<dbReference type="Proteomes" id="UP001314263">
    <property type="component" value="Unassembled WGS sequence"/>
</dbReference>
<evidence type="ECO:0000256" key="1">
    <source>
        <dbReference type="SAM" id="MobiDB-lite"/>
    </source>
</evidence>
<evidence type="ECO:0000313" key="3">
    <source>
        <dbReference type="Proteomes" id="UP001314263"/>
    </source>
</evidence>
<feature type="compositionally biased region" description="Basic and acidic residues" evidence="1">
    <location>
        <begin position="475"/>
        <end position="495"/>
    </location>
</feature>
<feature type="compositionally biased region" description="Low complexity" evidence="1">
    <location>
        <begin position="264"/>
        <end position="284"/>
    </location>
</feature>
<protein>
    <submittedName>
        <fullName evidence="2">Uncharacterized protein</fullName>
    </submittedName>
</protein>
<dbReference type="AlphaFoldDB" id="A0AAV1HYS5"/>
<keyword evidence="3" id="KW-1185">Reference proteome</keyword>
<organism evidence="2 3">
    <name type="scientific">Coccomyxa viridis</name>
    <dbReference type="NCBI Taxonomy" id="1274662"/>
    <lineage>
        <taxon>Eukaryota</taxon>
        <taxon>Viridiplantae</taxon>
        <taxon>Chlorophyta</taxon>
        <taxon>core chlorophytes</taxon>
        <taxon>Trebouxiophyceae</taxon>
        <taxon>Trebouxiophyceae incertae sedis</taxon>
        <taxon>Coccomyxaceae</taxon>
        <taxon>Coccomyxa</taxon>
    </lineage>
</organism>
<sequence>MGSGTSEGVQHQTKSATTISEPGTKGSRRRERQVFPGYGAPLPWVAPSGVKSEGDSLELMSNPDVPRAADNEREEDNLVNETSRDKKMELHTSTAVNRPGTATLQMSARAGGQPTLGLKRTASAPGGCRFHQHECIPEATGGESWIVHVPKYAARTFLTALKIASAGVKLLLRTTWATATQLFRMAAAPLRWMFWRHAASHNSSSGSASTGAETNTIVAAIVEDTPQTTNHVHSQPLEAAEPAQPLLRACSAPTTLAHQLQSAVPVPCSPAPSSTVPSSPVSAPTEPPQLVTNLGDSSPAALLESALSAPANPLPMPIAQPMPAGNLDSSLMPAELAIATEAFTAPATVEVQPPSAALLQSALPVPASPQPTPAEPTMPAVVPVMPLAVRKHSGKCTKCNARSAYAARGAFGTSLCWYHMDIETPEEGLSDTCAPGQDTGRDRQRTPAERPLHLPQRAIHAPAGAVPRQRSASHARQDNGAHARRDGAPHGRPDQRAFNGQSSKQSWRLFRNSVHASLL</sequence>
<dbReference type="EMBL" id="CAUYUE010000003">
    <property type="protein sequence ID" value="CAK0750051.1"/>
    <property type="molecule type" value="Genomic_DNA"/>
</dbReference>
<comment type="caution">
    <text evidence="2">The sequence shown here is derived from an EMBL/GenBank/DDBJ whole genome shotgun (WGS) entry which is preliminary data.</text>
</comment>
<feature type="compositionally biased region" description="Polar residues" evidence="1">
    <location>
        <begin position="1"/>
        <end position="21"/>
    </location>
</feature>
<accession>A0AAV1HYS5</accession>
<name>A0AAV1HYS5_9CHLO</name>
<proteinExistence type="predicted"/>